<dbReference type="Proteomes" id="UP001066276">
    <property type="component" value="Chromosome 11"/>
</dbReference>
<evidence type="ECO:0000256" key="1">
    <source>
        <dbReference type="SAM" id="MobiDB-lite"/>
    </source>
</evidence>
<sequence length="129" mass="13935">MINLPGSKGRPTTCRLKNLRLPERGRLSASAITKPFYLCPPTQGLRASRESPGGFGSIQWAAPRLSWEPLGVICASPGGAQRKRNGRQRVRDASAVHRPAGAGYWQSMQREREGSAVHGPAGAGYWKGI</sequence>
<gene>
    <name evidence="2" type="ORF">NDU88_000352</name>
</gene>
<name>A0AAV7L7W8_PLEWA</name>
<comment type="caution">
    <text evidence="2">The sequence shown here is derived from an EMBL/GenBank/DDBJ whole genome shotgun (WGS) entry which is preliminary data.</text>
</comment>
<evidence type="ECO:0000313" key="3">
    <source>
        <dbReference type="Proteomes" id="UP001066276"/>
    </source>
</evidence>
<protein>
    <submittedName>
        <fullName evidence="2">Uncharacterized protein</fullName>
    </submittedName>
</protein>
<organism evidence="2 3">
    <name type="scientific">Pleurodeles waltl</name>
    <name type="common">Iberian ribbed newt</name>
    <dbReference type="NCBI Taxonomy" id="8319"/>
    <lineage>
        <taxon>Eukaryota</taxon>
        <taxon>Metazoa</taxon>
        <taxon>Chordata</taxon>
        <taxon>Craniata</taxon>
        <taxon>Vertebrata</taxon>
        <taxon>Euteleostomi</taxon>
        <taxon>Amphibia</taxon>
        <taxon>Batrachia</taxon>
        <taxon>Caudata</taxon>
        <taxon>Salamandroidea</taxon>
        <taxon>Salamandridae</taxon>
        <taxon>Pleurodelinae</taxon>
        <taxon>Pleurodeles</taxon>
    </lineage>
</organism>
<keyword evidence="3" id="KW-1185">Reference proteome</keyword>
<dbReference type="EMBL" id="JANPWB010000015">
    <property type="protein sequence ID" value="KAJ1087158.1"/>
    <property type="molecule type" value="Genomic_DNA"/>
</dbReference>
<proteinExistence type="predicted"/>
<accession>A0AAV7L7W8</accession>
<reference evidence="2" key="1">
    <citation type="journal article" date="2022" name="bioRxiv">
        <title>Sequencing and chromosome-scale assembly of the giantPleurodeles waltlgenome.</title>
        <authorList>
            <person name="Brown T."/>
            <person name="Elewa A."/>
            <person name="Iarovenko S."/>
            <person name="Subramanian E."/>
            <person name="Araus A.J."/>
            <person name="Petzold A."/>
            <person name="Susuki M."/>
            <person name="Suzuki K.-i.T."/>
            <person name="Hayashi T."/>
            <person name="Toyoda A."/>
            <person name="Oliveira C."/>
            <person name="Osipova E."/>
            <person name="Leigh N.D."/>
            <person name="Simon A."/>
            <person name="Yun M.H."/>
        </authorList>
    </citation>
    <scope>NUCLEOTIDE SEQUENCE</scope>
    <source>
        <strain evidence="2">20211129_DDA</strain>
        <tissue evidence="2">Liver</tissue>
    </source>
</reference>
<evidence type="ECO:0000313" key="2">
    <source>
        <dbReference type="EMBL" id="KAJ1087158.1"/>
    </source>
</evidence>
<feature type="region of interest" description="Disordered" evidence="1">
    <location>
        <begin position="76"/>
        <end position="105"/>
    </location>
</feature>
<dbReference type="AlphaFoldDB" id="A0AAV7L7W8"/>